<dbReference type="Proteomes" id="UP000515703">
    <property type="component" value="Chromosome"/>
</dbReference>
<dbReference type="RefSeq" id="WP_185257622.1">
    <property type="nucleotide sequence ID" value="NZ_AP023368.1"/>
</dbReference>
<organism evidence="2 3">
    <name type="scientific">Anaerocolumna chitinilytica</name>
    <dbReference type="NCBI Taxonomy" id="1727145"/>
    <lineage>
        <taxon>Bacteria</taxon>
        <taxon>Bacillati</taxon>
        <taxon>Bacillota</taxon>
        <taxon>Clostridia</taxon>
        <taxon>Lachnospirales</taxon>
        <taxon>Lachnospiraceae</taxon>
        <taxon>Anaerocolumna</taxon>
    </lineage>
</organism>
<reference evidence="2 3" key="2">
    <citation type="submission" date="2020-08" db="EMBL/GenBank/DDBJ databases">
        <authorList>
            <person name="Ueki A."/>
            <person name="Tonouchi A."/>
        </authorList>
    </citation>
    <scope>NUCLEOTIDE SEQUENCE [LARGE SCALE GENOMIC DNA]</scope>
    <source>
        <strain evidence="2 3">CTTW</strain>
    </source>
</reference>
<evidence type="ECO:0000313" key="2">
    <source>
        <dbReference type="EMBL" id="BCJ97166.1"/>
    </source>
</evidence>
<dbReference type="PANTHER" id="PTHR12110">
    <property type="entry name" value="HYDROXYPYRUVATE ISOMERASE"/>
    <property type="match status" value="1"/>
</dbReference>
<name>A0A7I8DLL3_9FIRM</name>
<evidence type="ECO:0000259" key="1">
    <source>
        <dbReference type="Pfam" id="PF01261"/>
    </source>
</evidence>
<dbReference type="Pfam" id="PF01261">
    <property type="entry name" value="AP_endonuc_2"/>
    <property type="match status" value="1"/>
</dbReference>
<keyword evidence="3" id="KW-1185">Reference proteome</keyword>
<accession>A0A7I8DLL3</accession>
<dbReference type="EMBL" id="AP023368">
    <property type="protein sequence ID" value="BCJ97166.1"/>
    <property type="molecule type" value="Genomic_DNA"/>
</dbReference>
<keyword evidence="2" id="KW-0255">Endonuclease</keyword>
<protein>
    <submittedName>
        <fullName evidence="2">Endonuclease</fullName>
    </submittedName>
</protein>
<dbReference type="InterPro" id="IPR036237">
    <property type="entry name" value="Xyl_isomerase-like_sf"/>
</dbReference>
<keyword evidence="2" id="KW-0378">Hydrolase</keyword>
<reference evidence="2 3" key="1">
    <citation type="submission" date="2020-08" db="EMBL/GenBank/DDBJ databases">
        <title>Draft genome sequencing of an Anaerocolumna strain isolated from anoxic soil subjected to BSD treatment.</title>
        <authorList>
            <person name="Uek A."/>
            <person name="Tonouchi A."/>
        </authorList>
    </citation>
    <scope>NUCLEOTIDE SEQUENCE [LARGE SCALE GENOMIC DNA]</scope>
    <source>
        <strain evidence="2 3">CTTW</strain>
    </source>
</reference>
<gene>
    <name evidence="2" type="ORF">bsdcttw_02070</name>
</gene>
<feature type="domain" description="Xylose isomerase-like TIM barrel" evidence="1">
    <location>
        <begin position="29"/>
        <end position="256"/>
    </location>
</feature>
<proteinExistence type="predicted"/>
<dbReference type="AlphaFoldDB" id="A0A7I8DLL3"/>
<dbReference type="Gene3D" id="3.20.20.150">
    <property type="entry name" value="Divalent-metal-dependent TIM barrel enzymes"/>
    <property type="match status" value="1"/>
</dbReference>
<dbReference type="SUPFAM" id="SSF51658">
    <property type="entry name" value="Xylose isomerase-like"/>
    <property type="match status" value="1"/>
</dbReference>
<dbReference type="InterPro" id="IPR050312">
    <property type="entry name" value="IolE/XylAMocC-like"/>
</dbReference>
<dbReference type="InterPro" id="IPR013022">
    <property type="entry name" value="Xyl_isomerase-like_TIM-brl"/>
</dbReference>
<evidence type="ECO:0000313" key="3">
    <source>
        <dbReference type="Proteomes" id="UP000515703"/>
    </source>
</evidence>
<dbReference type="KEGG" id="acht:bsdcttw_02070"/>
<keyword evidence="2" id="KW-0540">Nuclease</keyword>
<dbReference type="GO" id="GO:0004519">
    <property type="term" value="F:endonuclease activity"/>
    <property type="evidence" value="ECO:0007669"/>
    <property type="project" value="UniProtKB-KW"/>
</dbReference>
<sequence>MKLIDREQIAAMNIHYLYYSLEYFLDTQAALGVKTIELWPGAPHFFLDSMTYSDCREIRHKIESRGLTARIITPENCTYQYQFAAQVPEIYEKSFQYFKNGLKAGAELGCKIMAINSGWGYWNEDREEAWKRSANMLARLAEEAKKEGICLAMESLRPQESQLVTTLGNTKRMFDEINHPHLKVMIDTTAMGVAGETLEEWFDVFGEDIIHMHFIDGNPYGHLIWGDGNHDLESWLKVLDQRGYKGYLGQEITDFDYFEKPDSHDMRNMAAYEPFIR</sequence>